<keyword evidence="2" id="KW-0805">Transcription regulation</keyword>
<gene>
    <name evidence="6" type="ORF">ACFO0B_09030</name>
</gene>
<dbReference type="Pfam" id="PF03466">
    <property type="entry name" value="LysR_substrate"/>
    <property type="match status" value="1"/>
</dbReference>
<protein>
    <submittedName>
        <fullName evidence="6">LysR family transcriptional regulator</fullName>
    </submittedName>
</protein>
<feature type="domain" description="HTH lysR-type" evidence="5">
    <location>
        <begin position="4"/>
        <end position="61"/>
    </location>
</feature>
<proteinExistence type="inferred from homology"/>
<evidence type="ECO:0000313" key="7">
    <source>
        <dbReference type="Proteomes" id="UP001595696"/>
    </source>
</evidence>
<dbReference type="RefSeq" id="WP_378611868.1">
    <property type="nucleotide sequence ID" value="NZ_JBHSAX010000007.1"/>
</dbReference>
<evidence type="ECO:0000256" key="4">
    <source>
        <dbReference type="ARBA" id="ARBA00023163"/>
    </source>
</evidence>
<evidence type="ECO:0000256" key="3">
    <source>
        <dbReference type="ARBA" id="ARBA00023125"/>
    </source>
</evidence>
<dbReference type="InterPro" id="IPR050389">
    <property type="entry name" value="LysR-type_TF"/>
</dbReference>
<evidence type="ECO:0000256" key="2">
    <source>
        <dbReference type="ARBA" id="ARBA00023015"/>
    </source>
</evidence>
<dbReference type="InterPro" id="IPR005119">
    <property type="entry name" value="LysR_subst-bd"/>
</dbReference>
<dbReference type="SUPFAM" id="SSF53850">
    <property type="entry name" value="Periplasmic binding protein-like II"/>
    <property type="match status" value="1"/>
</dbReference>
<keyword evidence="7" id="KW-1185">Reference proteome</keyword>
<dbReference type="InterPro" id="IPR000847">
    <property type="entry name" value="LysR_HTH_N"/>
</dbReference>
<comment type="similarity">
    <text evidence="1">Belongs to the LysR transcriptional regulatory family.</text>
</comment>
<dbReference type="PANTHER" id="PTHR30118">
    <property type="entry name" value="HTH-TYPE TRANSCRIPTIONAL REGULATOR LEUO-RELATED"/>
    <property type="match status" value="1"/>
</dbReference>
<keyword evidence="3" id="KW-0238">DNA-binding</keyword>
<dbReference type="Pfam" id="PF00126">
    <property type="entry name" value="HTH_1"/>
    <property type="match status" value="1"/>
</dbReference>
<comment type="caution">
    <text evidence="6">The sequence shown here is derived from an EMBL/GenBank/DDBJ whole genome shotgun (WGS) entry which is preliminary data.</text>
</comment>
<dbReference type="Gene3D" id="3.40.190.10">
    <property type="entry name" value="Periplasmic binding protein-like II"/>
    <property type="match status" value="2"/>
</dbReference>
<dbReference type="InterPro" id="IPR036388">
    <property type="entry name" value="WH-like_DNA-bd_sf"/>
</dbReference>
<evidence type="ECO:0000313" key="6">
    <source>
        <dbReference type="EMBL" id="MFC3962132.1"/>
    </source>
</evidence>
<sequence>MDRLDMNLLVALDALLETNSVTLAAERMQTSVPAMSRTLARLRQVLGDPLLVRSGRALVPTPRALELRHQVHGLVEQGRGLLTPRPQFDAGTLRRGFVVRAGDEVRPELTGPLLAAVRREAPGVTLNLVAGSEDDPRALRDGRTDLQAGVIERSDPETVLRRLYGDRLIGVAAADHPLVTEPVTVAAYAAAAHLSVSRQGRVRGAIDDRLALHGRTRRVIGTVPDLTTALLAVRGGTAVCPAPASAVTSLLGPLGLRAFEIPLPLPEVPIGLAWHPRHTADEGHRWLRDLLERLLRAQRAPEARPRRLLRAENRVTVAKAITGAAHDAERIA</sequence>
<accession>A0ABV8DRF1</accession>
<evidence type="ECO:0000259" key="5">
    <source>
        <dbReference type="PROSITE" id="PS50931"/>
    </source>
</evidence>
<evidence type="ECO:0000256" key="1">
    <source>
        <dbReference type="ARBA" id="ARBA00009437"/>
    </source>
</evidence>
<dbReference type="Gene3D" id="1.10.10.10">
    <property type="entry name" value="Winged helix-like DNA-binding domain superfamily/Winged helix DNA-binding domain"/>
    <property type="match status" value="1"/>
</dbReference>
<keyword evidence="4" id="KW-0804">Transcription</keyword>
<dbReference type="PROSITE" id="PS50931">
    <property type="entry name" value="HTH_LYSR"/>
    <property type="match status" value="1"/>
</dbReference>
<dbReference type="SUPFAM" id="SSF46785">
    <property type="entry name" value="Winged helix' DNA-binding domain"/>
    <property type="match status" value="1"/>
</dbReference>
<dbReference type="EMBL" id="JBHSAX010000007">
    <property type="protein sequence ID" value="MFC3962132.1"/>
    <property type="molecule type" value="Genomic_DNA"/>
</dbReference>
<dbReference type="Proteomes" id="UP001595696">
    <property type="component" value="Unassembled WGS sequence"/>
</dbReference>
<organism evidence="6 7">
    <name type="scientific">Nocardia jiangsuensis</name>
    <dbReference type="NCBI Taxonomy" id="1691563"/>
    <lineage>
        <taxon>Bacteria</taxon>
        <taxon>Bacillati</taxon>
        <taxon>Actinomycetota</taxon>
        <taxon>Actinomycetes</taxon>
        <taxon>Mycobacteriales</taxon>
        <taxon>Nocardiaceae</taxon>
        <taxon>Nocardia</taxon>
    </lineage>
</organism>
<dbReference type="PANTHER" id="PTHR30118:SF15">
    <property type="entry name" value="TRANSCRIPTIONAL REGULATORY PROTEIN"/>
    <property type="match status" value="1"/>
</dbReference>
<reference evidence="7" key="1">
    <citation type="journal article" date="2019" name="Int. J. Syst. Evol. Microbiol.">
        <title>The Global Catalogue of Microorganisms (GCM) 10K type strain sequencing project: providing services to taxonomists for standard genome sequencing and annotation.</title>
        <authorList>
            <consortium name="The Broad Institute Genomics Platform"/>
            <consortium name="The Broad Institute Genome Sequencing Center for Infectious Disease"/>
            <person name="Wu L."/>
            <person name="Ma J."/>
        </authorList>
    </citation>
    <scope>NUCLEOTIDE SEQUENCE [LARGE SCALE GENOMIC DNA]</scope>
    <source>
        <strain evidence="7">CGMCC 4.7330</strain>
    </source>
</reference>
<name>A0ABV8DRF1_9NOCA</name>
<dbReference type="InterPro" id="IPR036390">
    <property type="entry name" value="WH_DNA-bd_sf"/>
</dbReference>